<gene>
    <name evidence="2" type="ORF">PQ455_11010</name>
</gene>
<dbReference type="PANTHER" id="PTHR48207">
    <property type="entry name" value="SUCCINATE--HYDROXYMETHYLGLUTARATE COA-TRANSFERASE"/>
    <property type="match status" value="1"/>
</dbReference>
<dbReference type="PANTHER" id="PTHR48207:SF4">
    <property type="entry name" value="BLL6097 PROTEIN"/>
    <property type="match status" value="1"/>
</dbReference>
<dbReference type="Pfam" id="PF02515">
    <property type="entry name" value="CoA_transf_3"/>
    <property type="match status" value="1"/>
</dbReference>
<dbReference type="InterPro" id="IPR050483">
    <property type="entry name" value="CoA-transferase_III_domain"/>
</dbReference>
<proteinExistence type="predicted"/>
<dbReference type="RefSeq" id="WP_273686125.1">
    <property type="nucleotide sequence ID" value="NZ_CP117411.1"/>
</dbReference>
<organism evidence="2 3">
    <name type="scientific">Sphingomonas naphthae</name>
    <dbReference type="NCBI Taxonomy" id="1813468"/>
    <lineage>
        <taxon>Bacteria</taxon>
        <taxon>Pseudomonadati</taxon>
        <taxon>Pseudomonadota</taxon>
        <taxon>Alphaproteobacteria</taxon>
        <taxon>Sphingomonadales</taxon>
        <taxon>Sphingomonadaceae</taxon>
        <taxon>Sphingomonas</taxon>
    </lineage>
</organism>
<dbReference type="Gene3D" id="3.30.1540.10">
    <property type="entry name" value="formyl-coa transferase, domain 3"/>
    <property type="match status" value="1"/>
</dbReference>
<keyword evidence="1 2" id="KW-0808">Transferase</keyword>
<dbReference type="GO" id="GO:0016740">
    <property type="term" value="F:transferase activity"/>
    <property type="evidence" value="ECO:0007669"/>
    <property type="project" value="UniProtKB-KW"/>
</dbReference>
<sequence length="417" mass="43548">MSSDDPKAPAQSGLALAGIKVIDFTHFVAGPVCTMELADFGADVVKVENGERGDDFRNVRPPEIAGEGGAFLWNNRNKRSIALDLTTDAGQAIARDLVRSADILVENYSGSVMERFGLSYETVSTDNPALIYCSISAYGREGPLGNRPGFDQIVQAETGLMSINGERDGPPLLVGVPVVDITAGMSATSAVLAALFARQRTGRGQRVDVALVDQAVSLLAYRAYNYLLTGVDPPRTGNSMRMAPPSATFEAADGTLLISCPNDRLFRKLCAALGSDALSADPRYATVQQRARHHDELIADLGRIFATGARSIWVERLLAAGVPAGPVASVSEGMASVEVGSRGLISQIPHPAGGTVPNIAPPYRLSGTPIASPRAAPRHGADGVDILTEAFGWDAAAIAAADEAGAFGQAGPRGRAA</sequence>
<evidence type="ECO:0000256" key="1">
    <source>
        <dbReference type="ARBA" id="ARBA00022679"/>
    </source>
</evidence>
<dbReference type="SUPFAM" id="SSF89796">
    <property type="entry name" value="CoA-transferase family III (CaiB/BaiF)"/>
    <property type="match status" value="1"/>
</dbReference>
<dbReference type="Proteomes" id="UP001220395">
    <property type="component" value="Chromosome"/>
</dbReference>
<dbReference type="InterPro" id="IPR003673">
    <property type="entry name" value="CoA-Trfase_fam_III"/>
</dbReference>
<dbReference type="EMBL" id="CP117411">
    <property type="protein sequence ID" value="WCT72171.1"/>
    <property type="molecule type" value="Genomic_DNA"/>
</dbReference>
<name>A0ABY7TGR8_9SPHN</name>
<reference evidence="2 3" key="1">
    <citation type="submission" date="2023-02" db="EMBL/GenBank/DDBJ databases">
        <title>Genome sequence of Sphingomonas naphthae.</title>
        <authorList>
            <person name="Kim S."/>
            <person name="Heo J."/>
            <person name="Kwon S.-W."/>
        </authorList>
    </citation>
    <scope>NUCLEOTIDE SEQUENCE [LARGE SCALE GENOMIC DNA]</scope>
    <source>
        <strain evidence="2 3">KACC 18716</strain>
    </source>
</reference>
<protein>
    <submittedName>
        <fullName evidence="2">CoA transferase</fullName>
    </submittedName>
</protein>
<accession>A0ABY7TGR8</accession>
<keyword evidence="3" id="KW-1185">Reference proteome</keyword>
<evidence type="ECO:0000313" key="2">
    <source>
        <dbReference type="EMBL" id="WCT72171.1"/>
    </source>
</evidence>
<dbReference type="InterPro" id="IPR044855">
    <property type="entry name" value="CoA-Trfase_III_dom3_sf"/>
</dbReference>
<dbReference type="InterPro" id="IPR023606">
    <property type="entry name" value="CoA-Trfase_III_dom_1_sf"/>
</dbReference>
<dbReference type="Gene3D" id="3.40.50.10540">
    <property type="entry name" value="Crotonobetainyl-coa:carnitine coa-transferase, domain 1"/>
    <property type="match status" value="1"/>
</dbReference>
<evidence type="ECO:0000313" key="3">
    <source>
        <dbReference type="Proteomes" id="UP001220395"/>
    </source>
</evidence>